<reference evidence="1 2" key="1">
    <citation type="journal article" date="2023" name="Nucleic Acids Res.">
        <title>The hologenome of Daphnia magna reveals possible DNA methylation and microbiome-mediated evolution of the host genome.</title>
        <authorList>
            <person name="Chaturvedi A."/>
            <person name="Li X."/>
            <person name="Dhandapani V."/>
            <person name="Marshall H."/>
            <person name="Kissane S."/>
            <person name="Cuenca-Cambronero M."/>
            <person name="Asole G."/>
            <person name="Calvet F."/>
            <person name="Ruiz-Romero M."/>
            <person name="Marangio P."/>
            <person name="Guigo R."/>
            <person name="Rago D."/>
            <person name="Mirbahai L."/>
            <person name="Eastwood N."/>
            <person name="Colbourne J.K."/>
            <person name="Zhou J."/>
            <person name="Mallon E."/>
            <person name="Orsini L."/>
        </authorList>
    </citation>
    <scope>NUCLEOTIDE SEQUENCE [LARGE SCALE GENOMIC DNA]</scope>
    <source>
        <strain evidence="1">LRV0_1</strain>
    </source>
</reference>
<comment type="caution">
    <text evidence="1">The sequence shown here is derived from an EMBL/GenBank/DDBJ whole genome shotgun (WGS) entry which is preliminary data.</text>
</comment>
<evidence type="ECO:0000313" key="2">
    <source>
        <dbReference type="Proteomes" id="UP001234178"/>
    </source>
</evidence>
<organism evidence="1 2">
    <name type="scientific">Daphnia magna</name>
    <dbReference type="NCBI Taxonomy" id="35525"/>
    <lineage>
        <taxon>Eukaryota</taxon>
        <taxon>Metazoa</taxon>
        <taxon>Ecdysozoa</taxon>
        <taxon>Arthropoda</taxon>
        <taxon>Crustacea</taxon>
        <taxon>Branchiopoda</taxon>
        <taxon>Diplostraca</taxon>
        <taxon>Cladocera</taxon>
        <taxon>Anomopoda</taxon>
        <taxon>Daphniidae</taxon>
        <taxon>Daphnia</taxon>
    </lineage>
</organism>
<dbReference type="Proteomes" id="UP001234178">
    <property type="component" value="Unassembled WGS sequence"/>
</dbReference>
<keyword evidence="2" id="KW-1185">Reference proteome</keyword>
<evidence type="ECO:0008006" key="3">
    <source>
        <dbReference type="Google" id="ProtNLM"/>
    </source>
</evidence>
<gene>
    <name evidence="1" type="ORF">OUZ56_002434</name>
</gene>
<name>A0ABR0A5P1_9CRUS</name>
<dbReference type="EMBL" id="JAOYFB010000036">
    <property type="protein sequence ID" value="KAK4020457.1"/>
    <property type="molecule type" value="Genomic_DNA"/>
</dbReference>
<evidence type="ECO:0000313" key="1">
    <source>
        <dbReference type="EMBL" id="KAK4020457.1"/>
    </source>
</evidence>
<proteinExistence type="predicted"/>
<sequence length="93" mass="9566">MSFGKKCTAKQFNSAVLPSLAQLDPPAGLAVTIAGWGDTIQVNGTGSNVSIGATCPSLLTTFATLPMEEMKTSLLSPPLSMMCTGDVHPNPIS</sequence>
<protein>
    <recommendedName>
        <fullName evidence="3">Peptidase S1 domain-containing protein</fullName>
    </recommendedName>
</protein>
<accession>A0ABR0A5P1</accession>